<sequence>MLATPAAAAAAKAAVEPALRAPAVRLAAAQQCHGDAARSRHPPVLLVHGTNVTRSESWSWGYVPALDRLGIPWCAIEIPSRASGDLQDNVEYVVAATRALAARSGGRRIAIVGGSQGGMLPRWMLRFWPSTRKLVGELVGIVPSNHGTTANACPGACVPALRQQLAHSRFITRLNAGAETFAGIDYTTISTRHDETVQPITSGALTTGRGRIVNVITQDICAQDPFSHVFTPTLSPVAYALTADALTHDGPADSRRVGKAGCAQPLIPGMDYLGGVLAAASAAQGAGKVPATLTEPPLRCYADRRVCPRAGRATKSLLPAEPRRSRASG</sequence>
<gene>
    <name evidence="1" type="ORF">DSM112329_05184</name>
</gene>
<dbReference type="PANTHER" id="PTHR37574:SF1">
    <property type="entry name" value="LIPASE B"/>
    <property type="match status" value="1"/>
</dbReference>
<dbReference type="InterPro" id="IPR029058">
    <property type="entry name" value="AB_hydrolase_fold"/>
</dbReference>
<dbReference type="Gene3D" id="3.40.50.1820">
    <property type="entry name" value="alpha/beta hydrolase"/>
    <property type="match status" value="1"/>
</dbReference>
<protein>
    <recommendedName>
        <fullName evidence="2">Lipase</fullName>
    </recommendedName>
</protein>
<evidence type="ECO:0008006" key="2">
    <source>
        <dbReference type="Google" id="ProtNLM"/>
    </source>
</evidence>
<dbReference type="KEGG" id="parq:DSM112329_05184"/>
<dbReference type="SUPFAM" id="SSF53474">
    <property type="entry name" value="alpha/beta-Hydrolases"/>
    <property type="match status" value="1"/>
</dbReference>
<dbReference type="AlphaFoldDB" id="A0AAU7B338"/>
<dbReference type="PANTHER" id="PTHR37574">
    <property type="entry name" value="LIPASE B"/>
    <property type="match status" value="1"/>
</dbReference>
<dbReference type="InterPro" id="IPR053228">
    <property type="entry name" value="Stereospecific_Lipase"/>
</dbReference>
<dbReference type="EMBL" id="CP114014">
    <property type="protein sequence ID" value="XAY08286.1"/>
    <property type="molecule type" value="Genomic_DNA"/>
</dbReference>
<proteinExistence type="predicted"/>
<name>A0AAU7B338_9ACTN</name>
<reference evidence="1" key="1">
    <citation type="submission" date="2022-12" db="EMBL/GenBank/DDBJ databases">
        <title>Paraconexibacter alkalitolerans sp. nov. and Baekduia alba sp. nov., isolated from soil and emended description of the genera Paraconexibacter (Chun et al., 2020) and Baekduia (An et al., 2020).</title>
        <authorList>
            <person name="Vieira S."/>
            <person name="Huber K.J."/>
            <person name="Geppert A."/>
            <person name="Wolf J."/>
            <person name="Neumann-Schaal M."/>
            <person name="Muesken M."/>
            <person name="Overmann J."/>
        </authorList>
    </citation>
    <scope>NUCLEOTIDE SEQUENCE</scope>
    <source>
        <strain evidence="1">AEG42_29</strain>
    </source>
</reference>
<organism evidence="1">
    <name type="scientific">Paraconexibacter sp. AEG42_29</name>
    <dbReference type="NCBI Taxonomy" id="2997339"/>
    <lineage>
        <taxon>Bacteria</taxon>
        <taxon>Bacillati</taxon>
        <taxon>Actinomycetota</taxon>
        <taxon>Thermoleophilia</taxon>
        <taxon>Solirubrobacterales</taxon>
        <taxon>Paraconexibacteraceae</taxon>
        <taxon>Paraconexibacter</taxon>
    </lineage>
</organism>
<accession>A0AAU7B338</accession>
<dbReference type="RefSeq" id="WP_354699467.1">
    <property type="nucleotide sequence ID" value="NZ_CP114014.1"/>
</dbReference>
<evidence type="ECO:0000313" key="1">
    <source>
        <dbReference type="EMBL" id="XAY08286.1"/>
    </source>
</evidence>